<keyword evidence="2" id="KW-0378">Hydrolase</keyword>
<feature type="domain" description="WW" evidence="6">
    <location>
        <begin position="221"/>
        <end position="254"/>
    </location>
</feature>
<feature type="region of interest" description="Disordered" evidence="5">
    <location>
        <begin position="87"/>
        <end position="120"/>
    </location>
</feature>
<evidence type="ECO:0000256" key="4">
    <source>
        <dbReference type="ARBA" id="ARBA00022840"/>
    </source>
</evidence>
<dbReference type="SUPFAM" id="SSF52540">
    <property type="entry name" value="P-loop containing nucleoside triphosphate hydrolases"/>
    <property type="match status" value="1"/>
</dbReference>
<comment type="caution">
    <text evidence="7">The sequence shown here is derived from an EMBL/GenBank/DDBJ whole genome shotgun (WGS) entry which is preliminary data.</text>
</comment>
<feature type="compositionally biased region" description="Low complexity" evidence="5">
    <location>
        <begin position="12"/>
        <end position="36"/>
    </location>
</feature>
<feature type="region of interest" description="Disordered" evidence="5">
    <location>
        <begin position="639"/>
        <end position="742"/>
    </location>
</feature>
<keyword evidence="3 7" id="KW-0347">Helicase</keyword>
<name>W7TG92_9STRA</name>
<dbReference type="Pfam" id="PF13086">
    <property type="entry name" value="AAA_11"/>
    <property type="match status" value="1"/>
</dbReference>
<feature type="region of interest" description="Disordered" evidence="5">
    <location>
        <begin position="1"/>
        <end position="56"/>
    </location>
</feature>
<dbReference type="GO" id="GO:0005524">
    <property type="term" value="F:ATP binding"/>
    <property type="evidence" value="ECO:0007669"/>
    <property type="project" value="UniProtKB-KW"/>
</dbReference>
<evidence type="ECO:0000313" key="7">
    <source>
        <dbReference type="EMBL" id="EWM22523.1"/>
    </source>
</evidence>
<feature type="compositionally biased region" description="Pro residues" evidence="5">
    <location>
        <begin position="1"/>
        <end position="11"/>
    </location>
</feature>
<feature type="non-terminal residue" evidence="7">
    <location>
        <position position="1"/>
    </location>
</feature>
<dbReference type="OrthoDB" id="6513042at2759"/>
<dbReference type="CDD" id="cd18808">
    <property type="entry name" value="SF1_C_Upf1"/>
    <property type="match status" value="1"/>
</dbReference>
<keyword evidence="1" id="KW-0547">Nucleotide-binding</keyword>
<dbReference type="AlphaFoldDB" id="W7TG92"/>
<evidence type="ECO:0000256" key="1">
    <source>
        <dbReference type="ARBA" id="ARBA00022741"/>
    </source>
</evidence>
<dbReference type="Proteomes" id="UP000019335">
    <property type="component" value="Unassembled WGS sequence"/>
</dbReference>
<dbReference type="InterPro" id="IPR041679">
    <property type="entry name" value="DNA2/NAM7-like_C"/>
</dbReference>
<dbReference type="InterPro" id="IPR047187">
    <property type="entry name" value="SF1_C_Upf1"/>
</dbReference>
<dbReference type="GO" id="GO:0004386">
    <property type="term" value="F:helicase activity"/>
    <property type="evidence" value="ECO:0007669"/>
    <property type="project" value="UniProtKB-KW"/>
</dbReference>
<feature type="compositionally biased region" description="Polar residues" evidence="5">
    <location>
        <begin position="101"/>
        <end position="120"/>
    </location>
</feature>
<dbReference type="InterPro" id="IPR045055">
    <property type="entry name" value="DNA2/NAM7-like"/>
</dbReference>
<accession>W7TG92</accession>
<evidence type="ECO:0000259" key="6">
    <source>
        <dbReference type="PROSITE" id="PS50020"/>
    </source>
</evidence>
<dbReference type="FunFam" id="3.40.50.300:FF:000326">
    <property type="entry name" value="P-loop containing nucleoside triphosphate hydrolase"/>
    <property type="match status" value="1"/>
</dbReference>
<dbReference type="InterPro" id="IPR001202">
    <property type="entry name" value="WW_dom"/>
</dbReference>
<reference evidence="7 8" key="1">
    <citation type="journal article" date="2014" name="Mol. Plant">
        <title>Chromosome Scale Genome Assembly and Transcriptome Profiling of Nannochloropsis gaditana in Nitrogen Depletion.</title>
        <authorList>
            <person name="Corteggiani Carpinelli E."/>
            <person name="Telatin A."/>
            <person name="Vitulo N."/>
            <person name="Forcato C."/>
            <person name="D'Angelo M."/>
            <person name="Schiavon R."/>
            <person name="Vezzi A."/>
            <person name="Giacometti G.M."/>
            <person name="Morosinotto T."/>
            <person name="Valle G."/>
        </authorList>
    </citation>
    <scope>NUCLEOTIDE SEQUENCE [LARGE SCALE GENOMIC DNA]</scope>
    <source>
        <strain evidence="7 8">B-31</strain>
    </source>
</reference>
<gene>
    <name evidence="7" type="ORF">Naga_100590g1</name>
</gene>
<feature type="compositionally biased region" description="Low complexity" evidence="5">
    <location>
        <begin position="89"/>
        <end position="100"/>
    </location>
</feature>
<evidence type="ECO:0000256" key="3">
    <source>
        <dbReference type="ARBA" id="ARBA00022806"/>
    </source>
</evidence>
<evidence type="ECO:0000256" key="2">
    <source>
        <dbReference type="ARBA" id="ARBA00022801"/>
    </source>
</evidence>
<keyword evidence="8" id="KW-1185">Reference proteome</keyword>
<dbReference type="PANTHER" id="PTHR10887:SF495">
    <property type="entry name" value="HELICASE SENATAXIN ISOFORM X1-RELATED"/>
    <property type="match status" value="1"/>
</dbReference>
<dbReference type="GO" id="GO:0016787">
    <property type="term" value="F:hydrolase activity"/>
    <property type="evidence" value="ECO:0007669"/>
    <property type="project" value="UniProtKB-KW"/>
</dbReference>
<protein>
    <submittedName>
        <fullName evidence="7">Helicase sen1</fullName>
    </submittedName>
</protein>
<keyword evidence="4" id="KW-0067">ATP-binding</keyword>
<dbReference type="PROSITE" id="PS50020">
    <property type="entry name" value="WW_DOMAIN_2"/>
    <property type="match status" value="1"/>
</dbReference>
<dbReference type="Pfam" id="PF13087">
    <property type="entry name" value="AAA_12"/>
    <property type="match status" value="1"/>
</dbReference>
<evidence type="ECO:0000256" key="5">
    <source>
        <dbReference type="SAM" id="MobiDB-lite"/>
    </source>
</evidence>
<dbReference type="Gene3D" id="3.40.50.300">
    <property type="entry name" value="P-loop containing nucleotide triphosphate hydrolases"/>
    <property type="match status" value="2"/>
</dbReference>
<feature type="compositionally biased region" description="Gly residues" evidence="5">
    <location>
        <begin position="639"/>
        <end position="655"/>
    </location>
</feature>
<dbReference type="InterPro" id="IPR027417">
    <property type="entry name" value="P-loop_NTPase"/>
</dbReference>
<sequence>PPSLPPRPWTPPSRSSGRASARRCWASLTSLRSGPSRPLPPIRASRSSKAPPGQARLPHLKACLTPSTFASTNVSIRACWRWRRRRTSTQRGRGASTGRRNLTSWSPRPATWQSTTSSFGSWRTASSTGKGVGTILPLSGWAALGVKRCVRMGRFGSEKVRAVSLDQQVDALLLEPDKSLQNRCLQGRSHLAALTQALVLARHRYRQLVKAMREGGGQGGRVLPYGWDARVEDSGTVIFFAPETGQTSQDFPTLPALGGREGGQGLTGRRLEQLGAYQAYCGEVTRLVEQIENLSLEVGRGEVRLLGMGPGAGPDRLRAELETNICDSAHIVLTTLNTAGTSSITSGARFTVVVVDEAAQAIEPSTLIPLQTGAETCVLVGDPQQLPATVFSSLGAATAFERSLFERLEHGGHPVHLLDTQYRMHPAISAFPRRYFYGKLLKDGENVFSPAYSRPWHAFPAFQPFAFLDLKSDGGRGRDKGREGGGGLSYRNSAEARLLVNVYQTLRREAKGQGVRGKVGVITPYQAQLMELHAQFARALGPSYQEEVELNTVDGCQGKEKDVILFSCVRAGGKRGIGFLADVRRMNVGLTRGRVAMLVVGRAETLQQNLHWKALLDHARTTGAFVKVPHPGCNLLGLQRGGGKGGGREGGCGGGKEGDKPPATGPASLSPALPPSRPPARPPSFSPDPGSPTPSHPPSSVPPLPLPPPCLLSSPSDMAIPGTALCDDYSRPPPSSPSFQSTCVHESRLLLPSSLLLAPAFPSPPTRAHAKATSSGES</sequence>
<organism evidence="7 8">
    <name type="scientific">Nannochloropsis gaditana</name>
    <dbReference type="NCBI Taxonomy" id="72520"/>
    <lineage>
        <taxon>Eukaryota</taxon>
        <taxon>Sar</taxon>
        <taxon>Stramenopiles</taxon>
        <taxon>Ochrophyta</taxon>
        <taxon>Eustigmatophyceae</taxon>
        <taxon>Eustigmatales</taxon>
        <taxon>Monodopsidaceae</taxon>
        <taxon>Nannochloropsis</taxon>
    </lineage>
</organism>
<evidence type="ECO:0000313" key="8">
    <source>
        <dbReference type="Proteomes" id="UP000019335"/>
    </source>
</evidence>
<dbReference type="InterPro" id="IPR041677">
    <property type="entry name" value="DNA2/NAM7_AAA_11"/>
</dbReference>
<feature type="region of interest" description="Disordered" evidence="5">
    <location>
        <begin position="759"/>
        <end position="778"/>
    </location>
</feature>
<dbReference type="GO" id="GO:0005694">
    <property type="term" value="C:chromosome"/>
    <property type="evidence" value="ECO:0007669"/>
    <property type="project" value="UniProtKB-ARBA"/>
</dbReference>
<feature type="compositionally biased region" description="Pro residues" evidence="5">
    <location>
        <begin position="672"/>
        <end position="710"/>
    </location>
</feature>
<proteinExistence type="predicted"/>
<dbReference type="PANTHER" id="PTHR10887">
    <property type="entry name" value="DNA2/NAM7 HELICASE FAMILY"/>
    <property type="match status" value="1"/>
</dbReference>
<dbReference type="EMBL" id="AZIL01002180">
    <property type="protein sequence ID" value="EWM22523.1"/>
    <property type="molecule type" value="Genomic_DNA"/>
</dbReference>
<feature type="compositionally biased region" description="Low complexity" evidence="5">
    <location>
        <begin position="661"/>
        <end position="671"/>
    </location>
</feature>